<dbReference type="Proteomes" id="UP000230002">
    <property type="component" value="Unassembled WGS sequence"/>
</dbReference>
<dbReference type="OrthoDB" id="3245083at2759"/>
<evidence type="ECO:0000256" key="2">
    <source>
        <dbReference type="SAM" id="SignalP"/>
    </source>
</evidence>
<feature type="signal peptide" evidence="2">
    <location>
        <begin position="1"/>
        <end position="19"/>
    </location>
</feature>
<sequence>MLFLAGFLYLLWLGNSVAAGQNVTWISPLRGDVYGSGDTIVGQWDAEKPVRSASFRLCMVDSGGLVKKGGPASAKACGAPVRPTVQQSQGDGSYVIHMVLPNVTISSQCYLEMKDDSGKTSSSPAFSYLPSVEASTDPTGLDVEAMAVPEPSESAETPEQPSPPQFAASASAAQPPAASQSPLSLEDSRIPTPTAAYAVPLSLVSTILVAASGLAIHQRRKLRAERLREQEALKARQSHTLSSSAHSTLDPVGLGLSEFIALGSGPAPAPRSVAGSLDGLGHGHDPTSVLSGSASMSRMRAWRRDVSRHVSGAHVPTHARPDDEETYVARSDDGSASVVSGKAHLLKAGGSRLPSKASFYASTGASRSQPRRTTVPAGMFRESPIGLPYPRDDNGGGEHLHRDRTTGDNKYATYGRRRYVEEEEEEHGRLKRRASLRRVHRALSHTSKDYCQDATTNADGVMLRDADLFSIPLSPAQPHGELASVSRAERPHNGRAFDFDKTPVSPRPGGADRRLYAVVARKVSRGDLV</sequence>
<feature type="compositionally biased region" description="Basic and acidic residues" evidence="1">
    <location>
        <begin position="390"/>
        <end position="407"/>
    </location>
</feature>
<dbReference type="AlphaFoldDB" id="A0A2G8SAS6"/>
<accession>A0A2G8SAS6</accession>
<organism evidence="3 4">
    <name type="scientific">Ganoderma sinense ZZ0214-1</name>
    <dbReference type="NCBI Taxonomy" id="1077348"/>
    <lineage>
        <taxon>Eukaryota</taxon>
        <taxon>Fungi</taxon>
        <taxon>Dikarya</taxon>
        <taxon>Basidiomycota</taxon>
        <taxon>Agaricomycotina</taxon>
        <taxon>Agaricomycetes</taxon>
        <taxon>Polyporales</taxon>
        <taxon>Polyporaceae</taxon>
        <taxon>Ganoderma</taxon>
    </lineage>
</organism>
<feature type="region of interest" description="Disordered" evidence="1">
    <location>
        <begin position="379"/>
        <end position="409"/>
    </location>
</feature>
<evidence type="ECO:0000313" key="4">
    <source>
        <dbReference type="Proteomes" id="UP000230002"/>
    </source>
</evidence>
<name>A0A2G8SAS6_9APHY</name>
<reference evidence="3 4" key="1">
    <citation type="journal article" date="2015" name="Sci. Rep.">
        <title>Chromosome-level genome map provides insights into diverse defense mechanisms in the medicinal fungus Ganoderma sinense.</title>
        <authorList>
            <person name="Zhu Y."/>
            <person name="Xu J."/>
            <person name="Sun C."/>
            <person name="Zhou S."/>
            <person name="Xu H."/>
            <person name="Nelson D.R."/>
            <person name="Qian J."/>
            <person name="Song J."/>
            <person name="Luo H."/>
            <person name="Xiang L."/>
            <person name="Li Y."/>
            <person name="Xu Z."/>
            <person name="Ji A."/>
            <person name="Wang L."/>
            <person name="Lu S."/>
            <person name="Hayward A."/>
            <person name="Sun W."/>
            <person name="Li X."/>
            <person name="Schwartz D.C."/>
            <person name="Wang Y."/>
            <person name="Chen S."/>
        </authorList>
    </citation>
    <scope>NUCLEOTIDE SEQUENCE [LARGE SCALE GENOMIC DNA]</scope>
    <source>
        <strain evidence="3 4">ZZ0214-1</strain>
    </source>
</reference>
<feature type="chain" id="PRO_5013748622" evidence="2">
    <location>
        <begin position="20"/>
        <end position="529"/>
    </location>
</feature>
<keyword evidence="2" id="KW-0732">Signal</keyword>
<evidence type="ECO:0000313" key="3">
    <source>
        <dbReference type="EMBL" id="PIL30860.1"/>
    </source>
</evidence>
<evidence type="ECO:0000256" key="1">
    <source>
        <dbReference type="SAM" id="MobiDB-lite"/>
    </source>
</evidence>
<gene>
    <name evidence="3" type="ORF">GSI_07029</name>
</gene>
<feature type="region of interest" description="Disordered" evidence="1">
    <location>
        <begin position="148"/>
        <end position="188"/>
    </location>
</feature>
<proteinExistence type="predicted"/>
<dbReference type="EMBL" id="AYKW01000013">
    <property type="protein sequence ID" value="PIL30860.1"/>
    <property type="molecule type" value="Genomic_DNA"/>
</dbReference>
<comment type="caution">
    <text evidence="3">The sequence shown here is derived from an EMBL/GenBank/DDBJ whole genome shotgun (WGS) entry which is preliminary data.</text>
</comment>
<keyword evidence="4" id="KW-1185">Reference proteome</keyword>
<feature type="compositionally biased region" description="Low complexity" evidence="1">
    <location>
        <begin position="165"/>
        <end position="182"/>
    </location>
</feature>
<protein>
    <submittedName>
        <fullName evidence="3">Uncharacterized protein</fullName>
    </submittedName>
</protein>